<proteinExistence type="predicted"/>
<evidence type="ECO:0000256" key="2">
    <source>
        <dbReference type="SAM" id="SignalP"/>
    </source>
</evidence>
<keyword evidence="1" id="KW-1133">Transmembrane helix</keyword>
<evidence type="ECO:0000256" key="1">
    <source>
        <dbReference type="SAM" id="Phobius"/>
    </source>
</evidence>
<dbReference type="OrthoDB" id="6194313at2"/>
<feature type="signal peptide" evidence="2">
    <location>
        <begin position="1"/>
        <end position="34"/>
    </location>
</feature>
<evidence type="ECO:0008006" key="5">
    <source>
        <dbReference type="Google" id="ProtNLM"/>
    </source>
</evidence>
<accession>A0A317QC11</accession>
<reference evidence="3 4" key="1">
    <citation type="submission" date="2018-05" db="EMBL/GenBank/DDBJ databases">
        <title>Freshwater and sediment microbial communities from various areas in North America, analyzing microbe dynamics in response to fracking.</title>
        <authorList>
            <person name="Lamendella R."/>
        </authorList>
    </citation>
    <scope>NUCLEOTIDE SEQUENCE [LARGE SCALE GENOMIC DNA]</scope>
    <source>
        <strain evidence="3 4">125B1</strain>
    </source>
</reference>
<name>A0A317QC11_9GAMM</name>
<keyword evidence="4" id="KW-1185">Reference proteome</keyword>
<feature type="transmembrane region" description="Helical" evidence="1">
    <location>
        <begin position="139"/>
        <end position="161"/>
    </location>
</feature>
<dbReference type="RefSeq" id="WP_110075373.1">
    <property type="nucleotide sequence ID" value="NZ_QGTT01000003.1"/>
</dbReference>
<dbReference type="EMBL" id="QGTT01000003">
    <property type="protein sequence ID" value="PWW14483.1"/>
    <property type="molecule type" value="Genomic_DNA"/>
</dbReference>
<keyword evidence="1" id="KW-0472">Membrane</keyword>
<keyword evidence="2" id="KW-0732">Signal</keyword>
<gene>
    <name evidence="3" type="ORF">DET45_103175</name>
</gene>
<dbReference type="Proteomes" id="UP000246964">
    <property type="component" value="Unassembled WGS sequence"/>
</dbReference>
<protein>
    <recommendedName>
        <fullName evidence="5">Two component regulator three Y domain-containing protein</fullName>
    </recommendedName>
</protein>
<feature type="chain" id="PRO_5016352834" description="Two component regulator three Y domain-containing protein" evidence="2">
    <location>
        <begin position="35"/>
        <end position="175"/>
    </location>
</feature>
<evidence type="ECO:0000313" key="4">
    <source>
        <dbReference type="Proteomes" id="UP000246964"/>
    </source>
</evidence>
<comment type="caution">
    <text evidence="3">The sequence shown here is derived from an EMBL/GenBank/DDBJ whole genome shotgun (WGS) entry which is preliminary data.</text>
</comment>
<organism evidence="3 4">
    <name type="scientific">Pseudidiomarina maritima</name>
    <dbReference type="NCBI Taxonomy" id="519453"/>
    <lineage>
        <taxon>Bacteria</taxon>
        <taxon>Pseudomonadati</taxon>
        <taxon>Pseudomonadota</taxon>
        <taxon>Gammaproteobacteria</taxon>
        <taxon>Alteromonadales</taxon>
        <taxon>Idiomarinaceae</taxon>
        <taxon>Pseudidiomarina</taxon>
    </lineage>
</organism>
<evidence type="ECO:0000313" key="3">
    <source>
        <dbReference type="EMBL" id="PWW14483.1"/>
    </source>
</evidence>
<keyword evidence="1" id="KW-0812">Transmembrane</keyword>
<dbReference type="AlphaFoldDB" id="A0A317QC11"/>
<sequence>MPQPTTKRFIIELFFSITLLALLLSLMQAGPASANSKASLLAEPNALELTSVEMSKEGYFVLRSNTAPAATTWQLERWSAAPTATQLNNQQPLALYPWPANTQQLTLSGFANGTYYFRLRASNNTYSNVVKVQVDHYPLWQALSLFSLGLGLFVIVVVVIAKGAYRSANATEEPL</sequence>